<feature type="binding site" evidence="10">
    <location>
        <position position="304"/>
    </location>
    <ligand>
        <name>UDP-N-acetyl-alpha-D-glucosamine</name>
        <dbReference type="ChEBI" id="CHEBI:57705"/>
    </ligand>
</feature>
<dbReference type="InterPro" id="IPR006009">
    <property type="entry name" value="GlcNAc_MurG"/>
</dbReference>
<accession>A0A255YAI0</accession>
<dbReference type="Pfam" id="PF04101">
    <property type="entry name" value="Glyco_tran_28_C"/>
    <property type="match status" value="1"/>
</dbReference>
<keyword evidence="8 10" id="KW-0131">Cell cycle</keyword>
<evidence type="ECO:0000256" key="5">
    <source>
        <dbReference type="ARBA" id="ARBA00022960"/>
    </source>
</evidence>
<comment type="function">
    <text evidence="10">Cell wall formation. Catalyzes the transfer of a GlcNAc subunit on undecaprenyl-pyrophosphoryl-MurNAc-pentapeptide (lipid intermediate I) to form undecaprenyl-pyrophosphoryl-MurNAc-(pentapeptide)GlcNAc (lipid intermediate II).</text>
</comment>
<keyword evidence="3 10" id="KW-0328">Glycosyltransferase</keyword>
<organism evidence="14 15">
    <name type="scientific">Sandarakinorhabdus cyanobacteriorum</name>
    <dbReference type="NCBI Taxonomy" id="1981098"/>
    <lineage>
        <taxon>Bacteria</taxon>
        <taxon>Pseudomonadati</taxon>
        <taxon>Pseudomonadota</taxon>
        <taxon>Alphaproteobacteria</taxon>
        <taxon>Sphingomonadales</taxon>
        <taxon>Sphingosinicellaceae</taxon>
        <taxon>Sandarakinorhabdus</taxon>
    </lineage>
</organism>
<feature type="binding site" evidence="10">
    <location>
        <begin position="23"/>
        <end position="25"/>
    </location>
    <ligand>
        <name>UDP-N-acetyl-alpha-D-glucosamine</name>
        <dbReference type="ChEBI" id="CHEBI:57705"/>
    </ligand>
</feature>
<proteinExistence type="inferred from homology"/>
<dbReference type="EC" id="2.4.1.227" evidence="10"/>
<feature type="domain" description="Glycosyltransferase family 28 N-terminal" evidence="12">
    <location>
        <begin position="17"/>
        <end position="152"/>
    </location>
</feature>
<comment type="caution">
    <text evidence="10">Lacks conserved residue(s) required for the propagation of feature annotation.</text>
</comment>
<dbReference type="PANTHER" id="PTHR21015">
    <property type="entry name" value="UDP-N-ACETYLGLUCOSAMINE--N-ACETYLMURAMYL-(PENTAPEPTIDE) PYROPHOSPHORYL-UNDECAPRENOL N-ACETYLGLUCOSAMINE TRANSFERASE 1"/>
    <property type="match status" value="1"/>
</dbReference>
<evidence type="ECO:0000256" key="3">
    <source>
        <dbReference type="ARBA" id="ARBA00022676"/>
    </source>
</evidence>
<sequence length="374" mass="39475">MTDNPRPRTPQPGGTYVLCAGGTGGHMVPAHCLALELMARGHEVHLVTDERGLRFPGLFPGVPVTKVDAASTGRSGWKALPQVTLSIWRGRQTARALFKQIRPRAVIGFGGYPALPGLLAALSLYLPSLIHEQNAVLGRTNRYLAGRVRAIATSFPRVRRLEKSFERRVHFIGNPVRPEVLAAADLPYDAEAPRLKLLVTGGSQGAAILNSVVPAAIALLPAEVRGLLDITHQGRDEDRDAMLAAYRAAGIEPVIAAYFPDLPAEMASSHIVIARSGASTVAELAVMGRPSILVPLPIATDDHQADNAAALVAAGGAQMIRQPDFTPERLAQALTAWLADRQGLGTAASAARAAGHPEAAKRLANLVIATGLIA</sequence>
<comment type="catalytic activity">
    <reaction evidence="10">
        <text>di-trans,octa-cis-undecaprenyl diphospho-N-acetyl-alpha-D-muramoyl-L-alanyl-D-glutamyl-meso-2,6-diaminopimeloyl-D-alanyl-D-alanine + UDP-N-acetyl-alpha-D-glucosamine = di-trans,octa-cis-undecaprenyl diphospho-[N-acetyl-alpha-D-glucosaminyl-(1-&gt;4)]-N-acetyl-alpha-D-muramoyl-L-alanyl-D-glutamyl-meso-2,6-diaminopimeloyl-D-alanyl-D-alanine + UDP + H(+)</text>
        <dbReference type="Rhea" id="RHEA:31227"/>
        <dbReference type="ChEBI" id="CHEBI:15378"/>
        <dbReference type="ChEBI" id="CHEBI:57705"/>
        <dbReference type="ChEBI" id="CHEBI:58223"/>
        <dbReference type="ChEBI" id="CHEBI:61387"/>
        <dbReference type="ChEBI" id="CHEBI:61388"/>
        <dbReference type="EC" id="2.4.1.227"/>
    </reaction>
</comment>
<dbReference type="NCBIfam" id="TIGR01133">
    <property type="entry name" value="murG"/>
    <property type="match status" value="1"/>
</dbReference>
<evidence type="ECO:0000259" key="13">
    <source>
        <dbReference type="Pfam" id="PF04101"/>
    </source>
</evidence>
<keyword evidence="4 10" id="KW-0808">Transferase</keyword>
<comment type="caution">
    <text evidence="14">The sequence shown here is derived from an EMBL/GenBank/DDBJ whole genome shotgun (WGS) entry which is preliminary data.</text>
</comment>
<dbReference type="CDD" id="cd03785">
    <property type="entry name" value="GT28_MurG"/>
    <property type="match status" value="1"/>
</dbReference>
<keyword evidence="7 10" id="KW-0472">Membrane</keyword>
<protein>
    <recommendedName>
        <fullName evidence="10">UDP-N-acetylglucosamine--N-acetylmuramyl-(pentapeptide) pyrophosphoryl-undecaprenol N-acetylglucosamine transferase</fullName>
        <ecNumber evidence="10">2.4.1.227</ecNumber>
    </recommendedName>
    <alternativeName>
        <fullName evidence="10">Undecaprenyl-PP-MurNAc-pentapeptide-UDPGlcNAc GlcNAc transferase</fullName>
    </alternativeName>
</protein>
<gene>
    <name evidence="10 14" type="primary">murG</name>
    <name evidence="14" type="ORF">CHU93_13315</name>
</gene>
<dbReference type="InterPro" id="IPR004276">
    <property type="entry name" value="GlycoTrans_28_N"/>
</dbReference>
<evidence type="ECO:0000256" key="4">
    <source>
        <dbReference type="ARBA" id="ARBA00022679"/>
    </source>
</evidence>
<dbReference type="Proteomes" id="UP000216991">
    <property type="component" value="Unassembled WGS sequence"/>
</dbReference>
<dbReference type="Gene3D" id="3.40.50.2000">
    <property type="entry name" value="Glycogen Phosphorylase B"/>
    <property type="match status" value="2"/>
</dbReference>
<dbReference type="AlphaFoldDB" id="A0A255YAI0"/>
<dbReference type="GO" id="GO:0051301">
    <property type="term" value="P:cell division"/>
    <property type="evidence" value="ECO:0007669"/>
    <property type="project" value="UniProtKB-KW"/>
</dbReference>
<keyword evidence="1 10" id="KW-1003">Cell membrane</keyword>
<comment type="similarity">
    <text evidence="10">Belongs to the glycosyltransferase 28 family. MurG subfamily.</text>
</comment>
<evidence type="ECO:0000256" key="7">
    <source>
        <dbReference type="ARBA" id="ARBA00023136"/>
    </source>
</evidence>
<dbReference type="HAMAP" id="MF_00033">
    <property type="entry name" value="MurG"/>
    <property type="match status" value="1"/>
</dbReference>
<keyword evidence="5 10" id="KW-0133">Cell shape</keyword>
<dbReference type="GO" id="GO:0005886">
    <property type="term" value="C:plasma membrane"/>
    <property type="evidence" value="ECO:0007669"/>
    <property type="project" value="UniProtKB-SubCell"/>
</dbReference>
<dbReference type="SUPFAM" id="SSF53756">
    <property type="entry name" value="UDP-Glycosyltransferase/glycogen phosphorylase"/>
    <property type="match status" value="1"/>
</dbReference>
<dbReference type="GO" id="GO:0051991">
    <property type="term" value="F:UDP-N-acetyl-D-glucosamine:N-acetylmuramoyl-L-alanyl-D-glutamyl-meso-2,6-diaminopimelyl-D-alanyl-D-alanine-diphosphoundecaprenol 4-beta-N-acetylglucosaminlytransferase activity"/>
    <property type="evidence" value="ECO:0007669"/>
    <property type="project" value="RHEA"/>
</dbReference>
<dbReference type="GO" id="GO:0050511">
    <property type="term" value="F:undecaprenyldiphospho-muramoylpentapeptide beta-N-acetylglucosaminyltransferase activity"/>
    <property type="evidence" value="ECO:0007669"/>
    <property type="project" value="UniProtKB-UniRule"/>
</dbReference>
<keyword evidence="9 10" id="KW-0961">Cell wall biogenesis/degradation</keyword>
<dbReference type="PANTHER" id="PTHR21015:SF22">
    <property type="entry name" value="GLYCOSYLTRANSFERASE"/>
    <property type="match status" value="1"/>
</dbReference>
<dbReference type="RefSeq" id="WP_094474654.1">
    <property type="nucleotide sequence ID" value="NZ_NOXT01000121.1"/>
</dbReference>
<reference evidence="14 15" key="1">
    <citation type="submission" date="2017-07" db="EMBL/GenBank/DDBJ databases">
        <title>Sandarakinorhabdus cyanobacteriorum sp. nov., a novel bacterium isolated from cyanobacterial aggregates in a eutrophic lake.</title>
        <authorList>
            <person name="Cai H."/>
        </authorList>
    </citation>
    <scope>NUCLEOTIDE SEQUENCE [LARGE SCALE GENOMIC DNA]</scope>
    <source>
        <strain evidence="14 15">TH057</strain>
    </source>
</reference>
<evidence type="ECO:0000313" key="14">
    <source>
        <dbReference type="EMBL" id="OYQ25704.1"/>
    </source>
</evidence>
<keyword evidence="15" id="KW-1185">Reference proteome</keyword>
<evidence type="ECO:0000256" key="10">
    <source>
        <dbReference type="HAMAP-Rule" id="MF_00033"/>
    </source>
</evidence>
<evidence type="ECO:0000259" key="12">
    <source>
        <dbReference type="Pfam" id="PF03033"/>
    </source>
</evidence>
<evidence type="ECO:0000256" key="9">
    <source>
        <dbReference type="ARBA" id="ARBA00023316"/>
    </source>
</evidence>
<evidence type="ECO:0000256" key="6">
    <source>
        <dbReference type="ARBA" id="ARBA00022984"/>
    </source>
</evidence>
<dbReference type="GO" id="GO:0009252">
    <property type="term" value="P:peptidoglycan biosynthetic process"/>
    <property type="evidence" value="ECO:0007669"/>
    <property type="project" value="UniProtKB-UniRule"/>
</dbReference>
<feature type="binding site" evidence="10">
    <location>
        <position position="203"/>
    </location>
    <ligand>
        <name>UDP-N-acetyl-alpha-D-glucosamine</name>
        <dbReference type="ChEBI" id="CHEBI:57705"/>
    </ligand>
</feature>
<dbReference type="InterPro" id="IPR007235">
    <property type="entry name" value="Glyco_trans_28_C"/>
</dbReference>
<feature type="binding site" evidence="10">
    <location>
        <position position="134"/>
    </location>
    <ligand>
        <name>UDP-N-acetyl-alpha-D-glucosamine</name>
        <dbReference type="ChEBI" id="CHEBI:57705"/>
    </ligand>
</feature>
<dbReference type="GO" id="GO:0008360">
    <property type="term" value="P:regulation of cell shape"/>
    <property type="evidence" value="ECO:0007669"/>
    <property type="project" value="UniProtKB-KW"/>
</dbReference>
<dbReference type="UniPathway" id="UPA00219"/>
<dbReference type="GO" id="GO:0005975">
    <property type="term" value="P:carbohydrate metabolic process"/>
    <property type="evidence" value="ECO:0007669"/>
    <property type="project" value="InterPro"/>
</dbReference>
<evidence type="ECO:0000256" key="8">
    <source>
        <dbReference type="ARBA" id="ARBA00023306"/>
    </source>
</evidence>
<evidence type="ECO:0000256" key="1">
    <source>
        <dbReference type="ARBA" id="ARBA00022475"/>
    </source>
</evidence>
<comment type="pathway">
    <text evidence="10">Cell wall biogenesis; peptidoglycan biosynthesis.</text>
</comment>
<dbReference type="OrthoDB" id="9808936at2"/>
<dbReference type="Pfam" id="PF03033">
    <property type="entry name" value="Glyco_transf_28"/>
    <property type="match status" value="1"/>
</dbReference>
<evidence type="ECO:0000256" key="11">
    <source>
        <dbReference type="SAM" id="Phobius"/>
    </source>
</evidence>
<dbReference type="GO" id="GO:0071555">
    <property type="term" value="P:cell wall organization"/>
    <property type="evidence" value="ECO:0007669"/>
    <property type="project" value="UniProtKB-KW"/>
</dbReference>
<evidence type="ECO:0000313" key="15">
    <source>
        <dbReference type="Proteomes" id="UP000216991"/>
    </source>
</evidence>
<keyword evidence="11" id="KW-1133">Transmembrane helix</keyword>
<feature type="binding site" evidence="10">
    <location>
        <position position="177"/>
    </location>
    <ligand>
        <name>UDP-N-acetyl-alpha-D-glucosamine</name>
        <dbReference type="ChEBI" id="CHEBI:57705"/>
    </ligand>
</feature>
<evidence type="ECO:0000256" key="2">
    <source>
        <dbReference type="ARBA" id="ARBA00022618"/>
    </source>
</evidence>
<comment type="subcellular location">
    <subcellularLocation>
        <location evidence="10">Cell membrane</location>
        <topology evidence="10">Peripheral membrane protein</topology>
        <orientation evidence="10">Cytoplasmic side</orientation>
    </subcellularLocation>
</comment>
<keyword evidence="11" id="KW-0812">Transmembrane</keyword>
<feature type="transmembrane region" description="Helical" evidence="11">
    <location>
        <begin position="105"/>
        <end position="126"/>
    </location>
</feature>
<feature type="domain" description="Glycosyl transferase family 28 C-terminal" evidence="13">
    <location>
        <begin position="197"/>
        <end position="363"/>
    </location>
</feature>
<keyword evidence="2 10" id="KW-0132">Cell division</keyword>
<dbReference type="EMBL" id="NOXT01000121">
    <property type="protein sequence ID" value="OYQ25704.1"/>
    <property type="molecule type" value="Genomic_DNA"/>
</dbReference>
<keyword evidence="6 10" id="KW-0573">Peptidoglycan synthesis</keyword>
<name>A0A255YAI0_9SPHN</name>